<sequence>MQVYTYSMTQWLAFFFIYCFFGWCFESVYVSVHEHRWVNRGFMTGPYIPLYGSGAVLMLFLTIPVRGNYLLMYIVGAIGATVLEYITGTVMENLFGVRYWDYTDKKFNFRGRICLEATVLWGFFTLVMVEVIQPPVEHMVMMINDRVLYYMTWGITVVFTFDFASSFRTAIDLKEVLIQAERAKEEVQRMQKRVEVLEAVVNDSLESAKDGMEVRWDEQKQRMALLTEERMTELARHMDALRKRLENSESIERIRQAVETSGAGEKLEDIQNEMRQMRGRIEAMRMRARTNMHPRQLHMMLRNPSARSFKYQEGWRYLKNKMSRGEDNEKK</sequence>
<evidence type="ECO:0000256" key="2">
    <source>
        <dbReference type="SAM" id="Phobius"/>
    </source>
</evidence>
<evidence type="ECO:0000313" key="4">
    <source>
        <dbReference type="Proteomes" id="UP000260773"/>
    </source>
</evidence>
<feature type="transmembrane region" description="Helical" evidence="2">
    <location>
        <begin position="113"/>
        <end position="132"/>
    </location>
</feature>
<dbReference type="InterPro" id="IPR010540">
    <property type="entry name" value="CmpB_TMEM229"/>
</dbReference>
<proteinExistence type="predicted"/>
<feature type="coiled-coil region" evidence="1">
    <location>
        <begin position="170"/>
        <end position="200"/>
    </location>
</feature>
<dbReference type="EMBL" id="QVEP01000002">
    <property type="protein sequence ID" value="RGB82210.1"/>
    <property type="molecule type" value="Genomic_DNA"/>
</dbReference>
<accession>A0A3E2TUH3</accession>
<feature type="coiled-coil region" evidence="1">
    <location>
        <begin position="231"/>
        <end position="287"/>
    </location>
</feature>
<evidence type="ECO:0008006" key="5">
    <source>
        <dbReference type="Google" id="ProtNLM"/>
    </source>
</evidence>
<evidence type="ECO:0000256" key="1">
    <source>
        <dbReference type="SAM" id="Coils"/>
    </source>
</evidence>
<feature type="transmembrane region" description="Helical" evidence="2">
    <location>
        <begin position="12"/>
        <end position="32"/>
    </location>
</feature>
<feature type="transmembrane region" description="Helical" evidence="2">
    <location>
        <begin position="44"/>
        <end position="63"/>
    </location>
</feature>
<dbReference type="AlphaFoldDB" id="A0A3E2TUH3"/>
<feature type="transmembrane region" description="Helical" evidence="2">
    <location>
        <begin position="69"/>
        <end position="92"/>
    </location>
</feature>
<keyword evidence="1" id="KW-0175">Coiled coil</keyword>
<gene>
    <name evidence="3" type="ORF">DW070_01435</name>
</gene>
<keyword evidence="2" id="KW-0812">Transmembrane</keyword>
<name>A0A3E2TUH3_9FIRM</name>
<reference evidence="3 4" key="1">
    <citation type="submission" date="2018-08" db="EMBL/GenBank/DDBJ databases">
        <title>A genome reference for cultivated species of the human gut microbiota.</title>
        <authorList>
            <person name="Zou Y."/>
            <person name="Xue W."/>
            <person name="Luo G."/>
        </authorList>
    </citation>
    <scope>NUCLEOTIDE SEQUENCE [LARGE SCALE GENOMIC DNA]</scope>
    <source>
        <strain evidence="3 4">AF45-17</strain>
    </source>
</reference>
<evidence type="ECO:0000313" key="3">
    <source>
        <dbReference type="EMBL" id="RGB82210.1"/>
    </source>
</evidence>
<protein>
    <recommendedName>
        <fullName evidence="5">ABC transporter permease</fullName>
    </recommendedName>
</protein>
<comment type="caution">
    <text evidence="3">The sequence shown here is derived from an EMBL/GenBank/DDBJ whole genome shotgun (WGS) entry which is preliminary data.</text>
</comment>
<keyword evidence="2" id="KW-0472">Membrane</keyword>
<feature type="transmembrane region" description="Helical" evidence="2">
    <location>
        <begin position="147"/>
        <end position="164"/>
    </location>
</feature>
<organism evidence="3 4">
    <name type="scientific">Coprococcus catus</name>
    <dbReference type="NCBI Taxonomy" id="116085"/>
    <lineage>
        <taxon>Bacteria</taxon>
        <taxon>Bacillati</taxon>
        <taxon>Bacillota</taxon>
        <taxon>Clostridia</taxon>
        <taxon>Lachnospirales</taxon>
        <taxon>Lachnospiraceae</taxon>
        <taxon>Coprococcus</taxon>
    </lineage>
</organism>
<dbReference type="Proteomes" id="UP000260773">
    <property type="component" value="Unassembled WGS sequence"/>
</dbReference>
<keyword evidence="2" id="KW-1133">Transmembrane helix</keyword>
<dbReference type="Pfam" id="PF06541">
    <property type="entry name" value="ABC_trans_CmpB"/>
    <property type="match status" value="1"/>
</dbReference>